<reference evidence="2" key="2">
    <citation type="submission" date="2015-07" db="EMBL/GenBank/DDBJ databases">
        <authorList>
            <person name="Noorani M."/>
        </authorList>
    </citation>
    <scope>NUCLEOTIDE SEQUENCE</scope>
    <source>
        <strain evidence="2">Yugu1</strain>
    </source>
</reference>
<sequence length="104" mass="11140">MERRIWAPKAASSGRSRIPARAAWSSVLRDLARGGGGGAHARAPANRGAGAAGREVGELARTSFFPSGRGRMGNRTGILHYEWQVGKFYEVSPPQPLKASPDRL</sequence>
<evidence type="ECO:0000256" key="1">
    <source>
        <dbReference type="SAM" id="MobiDB-lite"/>
    </source>
</evidence>
<proteinExistence type="predicted"/>
<feature type="region of interest" description="Disordered" evidence="1">
    <location>
        <begin position="33"/>
        <end position="54"/>
    </location>
</feature>
<accession>A0A368R010</accession>
<dbReference type="AlphaFoldDB" id="A0A368R010"/>
<gene>
    <name evidence="2" type="ORF">SETIT_5G014200v2</name>
</gene>
<reference evidence="2" key="1">
    <citation type="journal article" date="2012" name="Nat. Biotechnol.">
        <title>Reference genome sequence of the model plant Setaria.</title>
        <authorList>
            <person name="Bennetzen J.L."/>
            <person name="Schmutz J."/>
            <person name="Wang H."/>
            <person name="Percifield R."/>
            <person name="Hawkins J."/>
            <person name="Pontaroli A.C."/>
            <person name="Estep M."/>
            <person name="Feng L."/>
            <person name="Vaughn J.N."/>
            <person name="Grimwood J."/>
            <person name="Jenkins J."/>
            <person name="Barry K."/>
            <person name="Lindquist E."/>
            <person name="Hellsten U."/>
            <person name="Deshpande S."/>
            <person name="Wang X."/>
            <person name="Wu X."/>
            <person name="Mitros T."/>
            <person name="Triplett J."/>
            <person name="Yang X."/>
            <person name="Ye C.Y."/>
            <person name="Mauro-Herrera M."/>
            <person name="Wang L."/>
            <person name="Li P."/>
            <person name="Sharma M."/>
            <person name="Sharma R."/>
            <person name="Ronald P.C."/>
            <person name="Panaud O."/>
            <person name="Kellogg E.A."/>
            <person name="Brutnell T.P."/>
            <person name="Doust A.N."/>
            <person name="Tuskan G.A."/>
            <person name="Rokhsar D."/>
            <person name="Devos K.M."/>
        </authorList>
    </citation>
    <scope>NUCLEOTIDE SEQUENCE [LARGE SCALE GENOMIC DNA]</scope>
    <source>
        <strain evidence="2">Yugu1</strain>
    </source>
</reference>
<feature type="compositionally biased region" description="Low complexity" evidence="1">
    <location>
        <begin position="40"/>
        <end position="54"/>
    </location>
</feature>
<organism evidence="2">
    <name type="scientific">Setaria italica</name>
    <name type="common">Foxtail millet</name>
    <name type="synonym">Panicum italicum</name>
    <dbReference type="NCBI Taxonomy" id="4555"/>
    <lineage>
        <taxon>Eukaryota</taxon>
        <taxon>Viridiplantae</taxon>
        <taxon>Streptophyta</taxon>
        <taxon>Embryophyta</taxon>
        <taxon>Tracheophyta</taxon>
        <taxon>Spermatophyta</taxon>
        <taxon>Magnoliopsida</taxon>
        <taxon>Liliopsida</taxon>
        <taxon>Poales</taxon>
        <taxon>Poaceae</taxon>
        <taxon>PACMAD clade</taxon>
        <taxon>Panicoideae</taxon>
        <taxon>Panicodae</taxon>
        <taxon>Paniceae</taxon>
        <taxon>Cenchrinae</taxon>
        <taxon>Setaria</taxon>
    </lineage>
</organism>
<dbReference type="EMBL" id="CM003532">
    <property type="protein sequence ID" value="RCV23537.1"/>
    <property type="molecule type" value="Genomic_DNA"/>
</dbReference>
<evidence type="ECO:0000313" key="2">
    <source>
        <dbReference type="EMBL" id="RCV23537.1"/>
    </source>
</evidence>
<name>A0A368R010_SETIT</name>
<protein>
    <submittedName>
        <fullName evidence="2">Uncharacterized protein</fullName>
    </submittedName>
</protein>